<name>A0A4Y2GYA2_ARAVE</name>
<dbReference type="AlphaFoldDB" id="A0A4Y2GYA2"/>
<dbReference type="Proteomes" id="UP000499080">
    <property type="component" value="Unassembled WGS sequence"/>
</dbReference>
<accession>A0A4Y2GYA2</accession>
<dbReference type="EMBL" id="BGPR01179418">
    <property type="protein sequence ID" value="GBM57775.1"/>
    <property type="molecule type" value="Genomic_DNA"/>
</dbReference>
<reference evidence="2 3" key="1">
    <citation type="journal article" date="2019" name="Sci. Rep.">
        <title>Orb-weaving spider Araneus ventricosus genome elucidates the spidroin gene catalogue.</title>
        <authorList>
            <person name="Kono N."/>
            <person name="Nakamura H."/>
            <person name="Ohtoshi R."/>
            <person name="Moran D.A.P."/>
            <person name="Shinohara A."/>
            <person name="Yoshida Y."/>
            <person name="Fujiwara M."/>
            <person name="Mori M."/>
            <person name="Tomita M."/>
            <person name="Arakawa K."/>
        </authorList>
    </citation>
    <scope>NUCLEOTIDE SEQUENCE [LARGE SCALE GENOMIC DNA]</scope>
</reference>
<proteinExistence type="predicted"/>
<evidence type="ECO:0000313" key="3">
    <source>
        <dbReference type="Proteomes" id="UP000499080"/>
    </source>
</evidence>
<dbReference type="OrthoDB" id="6118231at2759"/>
<comment type="caution">
    <text evidence="2">The sequence shown here is derived from an EMBL/GenBank/DDBJ whole genome shotgun (WGS) entry which is preliminary data.</text>
</comment>
<gene>
    <name evidence="2" type="ORF">AVEN_180811_1</name>
    <name evidence="1" type="ORF">AVEN_71812_1</name>
</gene>
<sequence length="94" mass="10842">MAQESNYNFDKHYTGSESSIRTVNKWFGSIRIHHMSTCVAELLGCPFEVTTQDIIDKVHHVVSDDRRAEIPEIVQAIRILNNHMHNILHGHTHL</sequence>
<organism evidence="2 3">
    <name type="scientific">Araneus ventricosus</name>
    <name type="common">Orbweaver spider</name>
    <name type="synonym">Epeira ventricosa</name>
    <dbReference type="NCBI Taxonomy" id="182803"/>
    <lineage>
        <taxon>Eukaryota</taxon>
        <taxon>Metazoa</taxon>
        <taxon>Ecdysozoa</taxon>
        <taxon>Arthropoda</taxon>
        <taxon>Chelicerata</taxon>
        <taxon>Arachnida</taxon>
        <taxon>Araneae</taxon>
        <taxon>Araneomorphae</taxon>
        <taxon>Entelegynae</taxon>
        <taxon>Araneoidea</taxon>
        <taxon>Araneidae</taxon>
        <taxon>Araneus</taxon>
    </lineage>
</organism>
<evidence type="ECO:0000313" key="1">
    <source>
        <dbReference type="EMBL" id="GBM57724.1"/>
    </source>
</evidence>
<keyword evidence="3" id="KW-1185">Reference proteome</keyword>
<evidence type="ECO:0000313" key="2">
    <source>
        <dbReference type="EMBL" id="GBM57775.1"/>
    </source>
</evidence>
<protein>
    <submittedName>
        <fullName evidence="2">Uncharacterized protein</fullName>
    </submittedName>
</protein>
<dbReference type="EMBL" id="BGPR01179402">
    <property type="protein sequence ID" value="GBM57724.1"/>
    <property type="molecule type" value="Genomic_DNA"/>
</dbReference>